<feature type="domain" description="DUF5017" evidence="2">
    <location>
        <begin position="28"/>
        <end position="133"/>
    </location>
</feature>
<name>A0ABR7XUS9_9SPHI</name>
<feature type="chain" id="PRO_5047091681" evidence="1">
    <location>
        <begin position="29"/>
        <end position="187"/>
    </location>
</feature>
<gene>
    <name evidence="3" type="ORF">H8B21_14645</name>
</gene>
<comment type="caution">
    <text evidence="3">The sequence shown here is derived from an EMBL/GenBank/DDBJ whole genome shotgun (WGS) entry which is preliminary data.</text>
</comment>
<protein>
    <submittedName>
        <fullName evidence="3">DUF5017 domain-containing protein</fullName>
    </submittedName>
</protein>
<dbReference type="Pfam" id="PF16409">
    <property type="entry name" value="DUF5017"/>
    <property type="match status" value="1"/>
</dbReference>
<evidence type="ECO:0000259" key="2">
    <source>
        <dbReference type="Pfam" id="PF16409"/>
    </source>
</evidence>
<keyword evidence="4" id="KW-1185">Reference proteome</keyword>
<proteinExistence type="predicted"/>
<dbReference type="RefSeq" id="WP_190314500.1">
    <property type="nucleotide sequence ID" value="NZ_JACNYL010000003.1"/>
</dbReference>
<evidence type="ECO:0000256" key="1">
    <source>
        <dbReference type="SAM" id="SignalP"/>
    </source>
</evidence>
<feature type="signal peptide" evidence="1">
    <location>
        <begin position="1"/>
        <end position="28"/>
    </location>
</feature>
<dbReference type="EMBL" id="JACNYL010000003">
    <property type="protein sequence ID" value="MBD1422812.1"/>
    <property type="molecule type" value="Genomic_DNA"/>
</dbReference>
<accession>A0ABR7XUS9</accession>
<sequence>MMRKVSFINPTTITLVWCILFFAHASFAQTLSFSNAVQYGSQENNLSILVSTDFNGHYDMENIGKATWNDLTEEFHLATDKKFVKSGEADLSSWTTPGKPIYIAFRYLGQESAKPTQRSWIISNVSVNDGQTDNRIPTQKFSIIDVLENKEGTTWLKSDIALRFRSNLSKIKSESWAIVRIVDGKVN</sequence>
<dbReference type="InterPro" id="IPR032185">
    <property type="entry name" value="DUF5017"/>
</dbReference>
<keyword evidence="1" id="KW-0732">Signal</keyword>
<dbReference type="Proteomes" id="UP000651112">
    <property type="component" value="Unassembled WGS sequence"/>
</dbReference>
<organism evidence="3 4">
    <name type="scientific">Sphingobacterium chuzhouense</name>
    <dbReference type="NCBI Taxonomy" id="1742264"/>
    <lineage>
        <taxon>Bacteria</taxon>
        <taxon>Pseudomonadati</taxon>
        <taxon>Bacteroidota</taxon>
        <taxon>Sphingobacteriia</taxon>
        <taxon>Sphingobacteriales</taxon>
        <taxon>Sphingobacteriaceae</taxon>
        <taxon>Sphingobacterium</taxon>
    </lineage>
</organism>
<evidence type="ECO:0000313" key="3">
    <source>
        <dbReference type="EMBL" id="MBD1422812.1"/>
    </source>
</evidence>
<evidence type="ECO:0000313" key="4">
    <source>
        <dbReference type="Proteomes" id="UP000651112"/>
    </source>
</evidence>
<dbReference type="NCBIfam" id="NF038128">
    <property type="entry name" value="choice_anch_J"/>
    <property type="match status" value="1"/>
</dbReference>
<reference evidence="3 4" key="1">
    <citation type="submission" date="2020-08" db="EMBL/GenBank/DDBJ databases">
        <title>Sphingobacterium sp. DN00404 isolated from aquaculture water.</title>
        <authorList>
            <person name="Zhang M."/>
        </authorList>
    </citation>
    <scope>NUCLEOTIDE SEQUENCE [LARGE SCALE GENOMIC DNA]</scope>
    <source>
        <strain evidence="3 4">KCTC 42746</strain>
    </source>
</reference>